<dbReference type="EMBL" id="KV423928">
    <property type="protein sequence ID" value="KZT60767.1"/>
    <property type="molecule type" value="Genomic_DNA"/>
</dbReference>
<evidence type="ECO:0000313" key="2">
    <source>
        <dbReference type="EMBL" id="KZT60767.1"/>
    </source>
</evidence>
<evidence type="ECO:0000256" key="1">
    <source>
        <dbReference type="SAM" id="Phobius"/>
    </source>
</evidence>
<reference evidence="2 3" key="1">
    <citation type="journal article" date="2016" name="Mol. Biol. Evol.">
        <title>Comparative Genomics of Early-Diverging Mushroom-Forming Fungi Provides Insights into the Origins of Lignocellulose Decay Capabilities.</title>
        <authorList>
            <person name="Nagy L.G."/>
            <person name="Riley R."/>
            <person name="Tritt A."/>
            <person name="Adam C."/>
            <person name="Daum C."/>
            <person name="Floudas D."/>
            <person name="Sun H."/>
            <person name="Yadav J.S."/>
            <person name="Pangilinan J."/>
            <person name="Larsson K.H."/>
            <person name="Matsuura K."/>
            <person name="Barry K."/>
            <person name="Labutti K."/>
            <person name="Kuo R."/>
            <person name="Ohm R.A."/>
            <person name="Bhattacharya S.S."/>
            <person name="Shirouzu T."/>
            <person name="Yoshinaga Y."/>
            <person name="Martin F.M."/>
            <person name="Grigoriev I.V."/>
            <person name="Hibbett D.S."/>
        </authorList>
    </citation>
    <scope>NUCLEOTIDE SEQUENCE [LARGE SCALE GENOMIC DNA]</scope>
    <source>
        <strain evidence="2 3">HHB12733</strain>
    </source>
</reference>
<protein>
    <submittedName>
        <fullName evidence="2">Uncharacterized protein</fullName>
    </submittedName>
</protein>
<keyword evidence="1" id="KW-0812">Transmembrane</keyword>
<sequence>MFHVSVVLTPDVPVAPFGWRAGRRKPALVRIPLLVLVWCFLTCGLMFQAERKHCGDVAMIVLPKALESA</sequence>
<proteinExistence type="predicted"/>
<keyword evidence="1" id="KW-0472">Membrane</keyword>
<name>A0A165IMF7_9BASI</name>
<dbReference type="AlphaFoldDB" id="A0A165IMF7"/>
<keyword evidence="1" id="KW-1133">Transmembrane helix</keyword>
<evidence type="ECO:0000313" key="3">
    <source>
        <dbReference type="Proteomes" id="UP000076842"/>
    </source>
</evidence>
<feature type="transmembrane region" description="Helical" evidence="1">
    <location>
        <begin position="27"/>
        <end position="47"/>
    </location>
</feature>
<organism evidence="2 3">
    <name type="scientific">Calocera cornea HHB12733</name>
    <dbReference type="NCBI Taxonomy" id="1353952"/>
    <lineage>
        <taxon>Eukaryota</taxon>
        <taxon>Fungi</taxon>
        <taxon>Dikarya</taxon>
        <taxon>Basidiomycota</taxon>
        <taxon>Agaricomycotina</taxon>
        <taxon>Dacrymycetes</taxon>
        <taxon>Dacrymycetales</taxon>
        <taxon>Dacrymycetaceae</taxon>
        <taxon>Calocera</taxon>
    </lineage>
</organism>
<dbReference type="InParanoid" id="A0A165IMF7"/>
<gene>
    <name evidence="2" type="ORF">CALCODRAFT_492029</name>
</gene>
<accession>A0A165IMF7</accession>
<dbReference type="Proteomes" id="UP000076842">
    <property type="component" value="Unassembled WGS sequence"/>
</dbReference>
<keyword evidence="3" id="KW-1185">Reference proteome</keyword>